<dbReference type="Pfam" id="PF18911">
    <property type="entry name" value="PKD_4"/>
    <property type="match status" value="6"/>
</dbReference>
<dbReference type="InterPro" id="IPR013783">
    <property type="entry name" value="Ig-like_fold"/>
</dbReference>
<dbReference type="KEGG" id="mhu:Mhun_0421"/>
<feature type="domain" description="PKD" evidence="1">
    <location>
        <begin position="892"/>
        <end position="939"/>
    </location>
</feature>
<feature type="domain" description="PKD" evidence="1">
    <location>
        <begin position="613"/>
        <end position="682"/>
    </location>
</feature>
<dbReference type="InParanoid" id="Q2FPL8"/>
<feature type="domain" description="PKD" evidence="1">
    <location>
        <begin position="250"/>
        <end position="318"/>
    </location>
</feature>
<dbReference type="CDD" id="cd00146">
    <property type="entry name" value="PKD"/>
    <property type="match status" value="6"/>
</dbReference>
<feature type="domain" description="PKD" evidence="1">
    <location>
        <begin position="433"/>
        <end position="519"/>
    </location>
</feature>
<accession>Q2FPL8</accession>
<dbReference type="InterPro" id="IPR022409">
    <property type="entry name" value="PKD/Chitinase_dom"/>
</dbReference>
<evidence type="ECO:0000259" key="1">
    <source>
        <dbReference type="PROSITE" id="PS50093"/>
    </source>
</evidence>
<feature type="domain" description="PKD" evidence="1">
    <location>
        <begin position="699"/>
        <end position="767"/>
    </location>
</feature>
<feature type="domain" description="PKD" evidence="1">
    <location>
        <begin position="338"/>
        <end position="395"/>
    </location>
</feature>
<dbReference type="EnsemblBacteria" id="ABD40185">
    <property type="protein sequence ID" value="ABD40185"/>
    <property type="gene ID" value="Mhun_0421"/>
</dbReference>
<gene>
    <name evidence="2" type="ordered locus">Mhun_0421</name>
</gene>
<dbReference type="PANTHER" id="PTHR36842">
    <property type="entry name" value="PROTEIN TOLB HOMOLOG"/>
    <property type="match status" value="1"/>
</dbReference>
<proteinExistence type="predicted"/>
<dbReference type="SMART" id="SM00089">
    <property type="entry name" value="PKD"/>
    <property type="match status" value="7"/>
</dbReference>
<evidence type="ECO:0000313" key="2">
    <source>
        <dbReference type="EMBL" id="ABD40185.1"/>
    </source>
</evidence>
<dbReference type="HOGENOM" id="CLU_309430_0_0_2"/>
<dbReference type="PANTHER" id="PTHR36842:SF1">
    <property type="entry name" value="PROTEIN TOLB"/>
    <property type="match status" value="1"/>
</dbReference>
<organism evidence="2 3">
    <name type="scientific">Methanospirillum hungatei JF-1 (strain ATCC 27890 / DSM 864 / NBRC 100397 / JF-1)</name>
    <dbReference type="NCBI Taxonomy" id="323259"/>
    <lineage>
        <taxon>Archaea</taxon>
        <taxon>Methanobacteriati</taxon>
        <taxon>Methanobacteriota</taxon>
        <taxon>Stenosarchaea group</taxon>
        <taxon>Methanomicrobia</taxon>
        <taxon>Methanomicrobiales</taxon>
        <taxon>Methanospirillaceae</taxon>
        <taxon>Methanospirillum</taxon>
    </lineage>
</organism>
<dbReference type="InterPro" id="IPR035986">
    <property type="entry name" value="PKD_dom_sf"/>
</dbReference>
<protein>
    <submittedName>
        <fullName evidence="2">PKD</fullName>
    </submittedName>
</protein>
<keyword evidence="3" id="KW-1185">Reference proteome</keyword>
<dbReference type="EMBL" id="CP000254">
    <property type="protein sequence ID" value="ABD40185.1"/>
    <property type="molecule type" value="Genomic_DNA"/>
</dbReference>
<dbReference type="AlphaFoldDB" id="Q2FPL8"/>
<dbReference type="eggNOG" id="arCOG03991">
    <property type="taxonomic scope" value="Archaea"/>
</dbReference>
<dbReference type="STRING" id="323259.Mhun_0421"/>
<dbReference type="Proteomes" id="UP000001941">
    <property type="component" value="Chromosome"/>
</dbReference>
<feature type="domain" description="PKD" evidence="1">
    <location>
        <begin position="791"/>
        <end position="863"/>
    </location>
</feature>
<name>Q2FPL8_METHJ</name>
<evidence type="ECO:0000313" key="3">
    <source>
        <dbReference type="Proteomes" id="UP000001941"/>
    </source>
</evidence>
<dbReference type="PROSITE" id="PS50093">
    <property type="entry name" value="PKD"/>
    <property type="match status" value="7"/>
</dbReference>
<dbReference type="InterPro" id="IPR000601">
    <property type="entry name" value="PKD_dom"/>
</dbReference>
<dbReference type="eggNOG" id="arCOG02510">
    <property type="taxonomic scope" value="Archaea"/>
</dbReference>
<dbReference type="Gene3D" id="2.60.40.10">
    <property type="entry name" value="Immunoglobulins"/>
    <property type="match status" value="8"/>
</dbReference>
<dbReference type="SUPFAM" id="SSF49299">
    <property type="entry name" value="PKD domain"/>
    <property type="match status" value="8"/>
</dbReference>
<reference evidence="3" key="1">
    <citation type="journal article" date="2016" name="Stand. Genomic Sci.">
        <title>Complete genome sequence of Methanospirillum hungatei type strain JF1.</title>
        <authorList>
            <person name="Gunsalus R.P."/>
            <person name="Cook L.E."/>
            <person name="Crable B."/>
            <person name="Rohlin L."/>
            <person name="McDonald E."/>
            <person name="Mouttaki H."/>
            <person name="Sieber J.R."/>
            <person name="Poweleit N."/>
            <person name="Zhou H."/>
            <person name="Lapidus A.L."/>
            <person name="Daligault H.E."/>
            <person name="Land M."/>
            <person name="Gilna P."/>
            <person name="Ivanova N."/>
            <person name="Kyrpides N."/>
            <person name="Culley D.E."/>
            <person name="McInerney M.J."/>
        </authorList>
    </citation>
    <scope>NUCLEOTIDE SEQUENCE [LARGE SCALE GENOMIC DNA]</scope>
    <source>
        <strain evidence="3">ATCC 27890 / DSM 864 / NBRC 100397 / JF-1</strain>
    </source>
</reference>
<sequence>MIESNIEKIFSKTYLVKWLVCLLTFLMSLVLVQPGTALLYPSFYGMNQANMTLVVSDNFSQDNLAYGDFLYLFDTTTASAGDSVNTRHWNITVTEPTAYSGSRDSYIPNPVFGPFLNETSIIVNLTLTNATSVSYNGTDVYQVIDGRKWIRPSYSVTADFRNKTATNPIGTIRFNDTSEELLFPMAEITDWWWKVTDNSGVPQNTSGWDNFTVNMTDTDYYQVNLTVRNSQGNLASLSGYTGAPEDGNGLIANFAAVPVAGTAPLNVSFIDLSSGEITSWDWDFDFLGIDSTNLHSSYNQNPTHTYKKPGIYSVNLTIYEGSNSKSCLAGDMITVYPPPVYLAVAPTKGEKPLNVTVISRSYGLNASPIYEWDFGNGMVVNTTTPSYVYTYNPGGVNPSQSWNYTIRHTVYSDGVAYPAQNTQNVTIETPAPPRARFAAVPQSGPAPLKVSFVDQSEGKEPFDYIWNFDDGKPNVYDVQNPTVTFETPKVYNVTLYFNASNGADQAYVLVNVTEPVPPVIDFAVAPTKGYNPLNVTVISQCSGLNESPVFEWDFGNGTKRTTTDLSYVYQYKPYSPNPNMVWEYPINLTVYSDGLIYYASKSRNVTVENAPTPKAAFNAYPRIGSRPLEVSFFDQSIGQEPINYEWYFGDNTPKVFEQNPVHVYNETGEFNVTLMIHAKNGNDIINQTGLIRVTDYPIPNVSFSMAPVSGYAPLKVSFIDQTCKQDCSYEYFWQFGEGNTSTKRNPVWEYVTPGNYSVNLTVTDKYGVSGKGNGLVNVTVMQPSGGDDGQLVANFTALSTRGVAPFEAHFIDQSSGNPKGWRWDFSDKNVSFDQSPNHTFFKPGIYNVTLEVYNKTSYSSNITKLDYITAISPIIDAWFSFRYIGDQSTRLVQFFDGSKGVGINSWEWTFGDGTTSTEINPVHLYSSKGIYNVKLLVSNGYAKDIFEYVVYI</sequence>